<evidence type="ECO:0000256" key="1">
    <source>
        <dbReference type="SAM" id="MobiDB-lite"/>
    </source>
</evidence>
<dbReference type="Proteomes" id="UP000030889">
    <property type="component" value="Unassembled WGS sequence"/>
</dbReference>
<accession>A0ABR4YMQ3</accession>
<keyword evidence="3" id="KW-1185">Reference proteome</keyword>
<feature type="region of interest" description="Disordered" evidence="1">
    <location>
        <begin position="1"/>
        <end position="23"/>
    </location>
</feature>
<protein>
    <submittedName>
        <fullName evidence="2">Uncharacterized protein</fullName>
    </submittedName>
</protein>
<dbReference type="EMBL" id="JRGF01000001">
    <property type="protein sequence ID" value="KHE42946.1"/>
    <property type="molecule type" value="Genomic_DNA"/>
</dbReference>
<comment type="caution">
    <text evidence="2">The sequence shown here is derived from an EMBL/GenBank/DDBJ whole genome shotgun (WGS) entry which is preliminary data.</text>
</comment>
<feature type="compositionally biased region" description="Basic residues" evidence="1">
    <location>
        <begin position="1"/>
        <end position="10"/>
    </location>
</feature>
<gene>
    <name evidence="2" type="ORF">LG35_00280</name>
</gene>
<evidence type="ECO:0000313" key="2">
    <source>
        <dbReference type="EMBL" id="KHE42946.1"/>
    </source>
</evidence>
<organism evidence="2 3">
    <name type="scientific">Alistipes inops</name>
    <dbReference type="NCBI Taxonomy" id="1501391"/>
    <lineage>
        <taxon>Bacteria</taxon>
        <taxon>Pseudomonadati</taxon>
        <taxon>Bacteroidota</taxon>
        <taxon>Bacteroidia</taxon>
        <taxon>Bacteroidales</taxon>
        <taxon>Rikenellaceae</taxon>
        <taxon>Alistipes</taxon>
    </lineage>
</organism>
<sequence>MVPGHFRRPHSTGAAGIRRNRLRCRPPVRAVEKDTGGGERKEEKIRERQYGFFITFTVKTAAA</sequence>
<evidence type="ECO:0000313" key="3">
    <source>
        <dbReference type="Proteomes" id="UP000030889"/>
    </source>
</evidence>
<reference evidence="2 3" key="1">
    <citation type="submission" date="2014-09" db="EMBL/GenBank/DDBJ databases">
        <title>Alistipes sp. 627, sp. nov., a novel member of the family Rikenellaceae isolated from human faeces.</title>
        <authorList>
            <person name="Shkoporov A.N."/>
            <person name="Chaplin A.V."/>
            <person name="Motuzova O.V."/>
            <person name="Kafarskaia L.I."/>
            <person name="Khokhlova E.V."/>
            <person name="Efimov B.A."/>
        </authorList>
    </citation>
    <scope>NUCLEOTIDE SEQUENCE [LARGE SCALE GENOMIC DNA]</scope>
    <source>
        <strain evidence="2 3">627</strain>
    </source>
</reference>
<proteinExistence type="predicted"/>
<name>A0ABR4YMQ3_9BACT</name>